<dbReference type="GO" id="GO:0003729">
    <property type="term" value="F:mRNA binding"/>
    <property type="evidence" value="ECO:0007669"/>
    <property type="project" value="InterPro"/>
</dbReference>
<feature type="compositionally biased region" description="Pro residues" evidence="1">
    <location>
        <begin position="177"/>
        <end position="200"/>
    </location>
</feature>
<dbReference type="PANTHER" id="PTHR15921:SF3">
    <property type="entry name" value="PRE-MRNA CLEAVAGE COMPLEX 2 PROTEIN PCF11"/>
    <property type="match status" value="1"/>
</dbReference>
<keyword evidence="4" id="KW-1185">Reference proteome</keyword>
<feature type="compositionally biased region" description="Pro residues" evidence="1">
    <location>
        <begin position="298"/>
        <end position="323"/>
    </location>
</feature>
<feature type="region of interest" description="Disordered" evidence="1">
    <location>
        <begin position="338"/>
        <end position="359"/>
    </location>
</feature>
<dbReference type="GO" id="GO:0005737">
    <property type="term" value="C:cytoplasm"/>
    <property type="evidence" value="ECO:0007669"/>
    <property type="project" value="TreeGrafter"/>
</dbReference>
<gene>
    <name evidence="3" type="ORF">NliqN6_3442</name>
</gene>
<dbReference type="InterPro" id="IPR006569">
    <property type="entry name" value="CID_dom"/>
</dbReference>
<protein>
    <recommendedName>
        <fullName evidence="2">CID domain-containing protein</fullName>
    </recommendedName>
</protein>
<dbReference type="SUPFAM" id="SSF48464">
    <property type="entry name" value="ENTH/VHS domain"/>
    <property type="match status" value="1"/>
</dbReference>
<feature type="compositionally biased region" description="Basic and acidic residues" evidence="1">
    <location>
        <begin position="709"/>
        <end position="727"/>
    </location>
</feature>
<name>A0A8H3YEW4_9TREE</name>
<feature type="region of interest" description="Disordered" evidence="1">
    <location>
        <begin position="286"/>
        <end position="326"/>
    </location>
</feature>
<dbReference type="GO" id="GO:0005849">
    <property type="term" value="C:mRNA cleavage factor complex"/>
    <property type="evidence" value="ECO:0007669"/>
    <property type="project" value="TreeGrafter"/>
</dbReference>
<evidence type="ECO:0000256" key="1">
    <source>
        <dbReference type="SAM" id="MobiDB-lite"/>
    </source>
</evidence>
<dbReference type="GO" id="GO:0006369">
    <property type="term" value="P:termination of RNA polymerase II transcription"/>
    <property type="evidence" value="ECO:0007669"/>
    <property type="project" value="InterPro"/>
</dbReference>
<feature type="region of interest" description="Disordered" evidence="1">
    <location>
        <begin position="168"/>
        <end position="222"/>
    </location>
</feature>
<dbReference type="Pfam" id="PF21936">
    <property type="entry name" value="Pcf11_C"/>
    <property type="match status" value="1"/>
</dbReference>
<accession>A0A8H3YEW4</accession>
<dbReference type="GO" id="GO:0031124">
    <property type="term" value="P:mRNA 3'-end processing"/>
    <property type="evidence" value="ECO:0007669"/>
    <property type="project" value="InterPro"/>
</dbReference>
<dbReference type="InterPro" id="IPR045154">
    <property type="entry name" value="PCF11-like"/>
</dbReference>
<feature type="region of interest" description="Disordered" evidence="1">
    <location>
        <begin position="643"/>
        <end position="671"/>
    </location>
</feature>
<dbReference type="Proteomes" id="UP000620104">
    <property type="component" value="Unassembled WGS sequence"/>
</dbReference>
<proteinExistence type="predicted"/>
<dbReference type="SMART" id="SM00582">
    <property type="entry name" value="RPR"/>
    <property type="match status" value="1"/>
</dbReference>
<feature type="compositionally biased region" description="Pro residues" evidence="1">
    <location>
        <begin position="207"/>
        <end position="220"/>
    </location>
</feature>
<feature type="domain" description="CID" evidence="2">
    <location>
        <begin position="9"/>
        <end position="153"/>
    </location>
</feature>
<dbReference type="InterPro" id="IPR054127">
    <property type="entry name" value="Pcf11_C"/>
</dbReference>
<dbReference type="InterPro" id="IPR047415">
    <property type="entry name" value="Pcf11_CID"/>
</dbReference>
<dbReference type="GO" id="GO:0000993">
    <property type="term" value="F:RNA polymerase II complex binding"/>
    <property type="evidence" value="ECO:0007669"/>
    <property type="project" value="InterPro"/>
</dbReference>
<dbReference type="EMBL" id="BLZA01000020">
    <property type="protein sequence ID" value="GHJ87040.1"/>
    <property type="molecule type" value="Genomic_DNA"/>
</dbReference>
<feature type="region of interest" description="Disordered" evidence="1">
    <location>
        <begin position="692"/>
        <end position="727"/>
    </location>
</feature>
<dbReference type="PANTHER" id="PTHR15921">
    <property type="entry name" value="PRE-MRNA CLEAVAGE COMPLEX II"/>
    <property type="match status" value="1"/>
</dbReference>
<feature type="region of interest" description="Disordered" evidence="1">
    <location>
        <begin position="397"/>
        <end position="416"/>
    </location>
</feature>
<dbReference type="InterPro" id="IPR008942">
    <property type="entry name" value="ENTH_VHS"/>
</dbReference>
<dbReference type="AlphaFoldDB" id="A0A8H3YEW4"/>
<dbReference type="Pfam" id="PF04818">
    <property type="entry name" value="CID"/>
    <property type="match status" value="1"/>
</dbReference>
<evidence type="ECO:0000313" key="3">
    <source>
        <dbReference type="EMBL" id="GHJ87040.1"/>
    </source>
</evidence>
<evidence type="ECO:0000313" key="4">
    <source>
        <dbReference type="Proteomes" id="UP000620104"/>
    </source>
</evidence>
<dbReference type="Gene3D" id="1.25.40.90">
    <property type="match status" value="1"/>
</dbReference>
<sequence>MSAYPGWSPTHQFHAWYAHQLGTLTFNSRPIIDKLSMAALERKREGDWDGMSVVGEVIRRGIEVAPPTQKLPLFYLVDSIAKNAGAPYTTHILPPFLAQTYLSTYHQVDPLTRKKMEDMLTTWRTTPGVGTPEGELFPRDVRSTIEMGIYGRQVPAVMPQMYNMPSSSSSSGYPVGFAPPPSAHMPPASPFGVPTPPPQQPFQFHNQPPPPPPPAAPPAAPTRDSVITSLLTTLSAKRAQLAKHPHETSTRGTVGILEQLQTHLMAGNVSPHELAAIQQQLDGLRGDPYARSAEPSPASMPTPVPAPAPPQPPPSRPEPPISMPKPIQLPFGLPGLNLPIPAASSNPTQSPHMPHAATAPPVAPPPVAPPVVVVGGAPVLDFSSLLGNLARAGILSQTGTPVPGPASGQVKAEDTPDGGAAAAAVAAAAVAEPEEADGMDEYEELILGLNVQLTLSDLNQTRTFQPTTHLPNRCSQCAARFAAGKKGKDRLQQHLDWHFRRNRKERESTGRGANRRWLPRVEAWVNDITETFTGVRDEDVDPAAGSLAGMAPRPTAAAMAQRRANEELVKKWVVVPAEDKAGGGKRRCPICKEEFVDEFVQDEEEWVWRNCVKVKNSYYHATCRADALATAAANRKATAAVADLQRGASPSGTASREATPAPAPGGAVKAQVAQSPLRTAVKLESAVANGVAGTGLDVESDAELNSLKRKAEGSPDADKDVKKERSV</sequence>
<evidence type="ECO:0000259" key="2">
    <source>
        <dbReference type="PROSITE" id="PS51391"/>
    </source>
</evidence>
<dbReference type="PROSITE" id="PS51391">
    <property type="entry name" value="CID"/>
    <property type="match status" value="1"/>
</dbReference>
<dbReference type="OrthoDB" id="2129491at2759"/>
<comment type="caution">
    <text evidence="3">The sequence shown here is derived from an EMBL/GenBank/DDBJ whole genome shotgun (WGS) entry which is preliminary data.</text>
</comment>
<dbReference type="CDD" id="cd16982">
    <property type="entry name" value="CID_Pcf11"/>
    <property type="match status" value="1"/>
</dbReference>
<organism evidence="3 4">
    <name type="scientific">Naganishia liquefaciens</name>
    <dbReference type="NCBI Taxonomy" id="104408"/>
    <lineage>
        <taxon>Eukaryota</taxon>
        <taxon>Fungi</taxon>
        <taxon>Dikarya</taxon>
        <taxon>Basidiomycota</taxon>
        <taxon>Agaricomycotina</taxon>
        <taxon>Tremellomycetes</taxon>
        <taxon>Filobasidiales</taxon>
        <taxon>Filobasidiaceae</taxon>
        <taxon>Naganishia</taxon>
    </lineage>
</organism>
<reference evidence="3" key="1">
    <citation type="submission" date="2020-07" db="EMBL/GenBank/DDBJ databases">
        <title>Draft Genome Sequence of a Deep-Sea Yeast, Naganishia (Cryptococcus) liquefaciens strain N6.</title>
        <authorList>
            <person name="Han Y.W."/>
            <person name="Kajitani R."/>
            <person name="Morimoto H."/>
            <person name="Parhat M."/>
            <person name="Tsubouchi H."/>
            <person name="Bakenova O."/>
            <person name="Ogata M."/>
            <person name="Argunhan B."/>
            <person name="Aoki R."/>
            <person name="Kajiwara S."/>
            <person name="Itoh T."/>
            <person name="Iwasaki H."/>
        </authorList>
    </citation>
    <scope>NUCLEOTIDE SEQUENCE</scope>
    <source>
        <strain evidence="3">N6</strain>
    </source>
</reference>